<keyword evidence="3" id="KW-1185">Reference proteome</keyword>
<evidence type="ECO:0000256" key="1">
    <source>
        <dbReference type="SAM" id="MobiDB-lite"/>
    </source>
</evidence>
<dbReference type="Gene3D" id="3.40.30.10">
    <property type="entry name" value="Glutaredoxin"/>
    <property type="match status" value="1"/>
</dbReference>
<feature type="region of interest" description="Disordered" evidence="1">
    <location>
        <begin position="1"/>
        <end position="26"/>
    </location>
</feature>
<dbReference type="EMBL" id="VFPU01000001">
    <property type="protein sequence ID" value="TQM96174.1"/>
    <property type="molecule type" value="Genomic_DNA"/>
</dbReference>
<comment type="caution">
    <text evidence="2">The sequence shown here is derived from an EMBL/GenBank/DDBJ whole genome shotgun (WGS) entry which is preliminary data.</text>
</comment>
<dbReference type="SUPFAM" id="SSF52833">
    <property type="entry name" value="Thioredoxin-like"/>
    <property type="match status" value="1"/>
</dbReference>
<accession>A0A543KMB3</accession>
<sequence length="321" mass="34671">MPTTEDHQAFRCSDAARERQDPMLGTAPPQHRFLLVEQESGWAFDGFASAPLPVEVRTEAQQRAAAVGGRIMLIRRPGRHPVGYRRAWCVVDTAAPTGHRVTWGTWSAPSELLHAVERLEELDRWDRQRAAPPDATPGDDETLVLVCTHGKKDVCCAVRGRPVALDLASRWPGSTWECSHTGGDRFAANVVVLPDGATYGGLGVEEACEVLAEHHAGRPRTAYLRGVVGHPRPVQAAIVAVHDQLGPLPCGSVEAVGSEPLEAPDGVAAASLVRLRLPDGRDAEVEVREHDRPPARLTCQAVAPKVSRVPVPGVVRVLDPR</sequence>
<protein>
    <recommendedName>
        <fullName evidence="4">Sucrase/ferredoxin-like protein</fullName>
    </recommendedName>
</protein>
<dbReference type="OrthoDB" id="3399139at2"/>
<dbReference type="Proteomes" id="UP000315133">
    <property type="component" value="Unassembled WGS sequence"/>
</dbReference>
<evidence type="ECO:0008006" key="4">
    <source>
        <dbReference type="Google" id="ProtNLM"/>
    </source>
</evidence>
<dbReference type="AlphaFoldDB" id="A0A543KMB3"/>
<name>A0A543KMB3_9MICO</name>
<organism evidence="2 3">
    <name type="scientific">Ornithinimicrobium humiphilum</name>
    <dbReference type="NCBI Taxonomy" id="125288"/>
    <lineage>
        <taxon>Bacteria</taxon>
        <taxon>Bacillati</taxon>
        <taxon>Actinomycetota</taxon>
        <taxon>Actinomycetes</taxon>
        <taxon>Micrococcales</taxon>
        <taxon>Ornithinimicrobiaceae</taxon>
        <taxon>Ornithinimicrobium</taxon>
    </lineage>
</organism>
<reference evidence="2 3" key="1">
    <citation type="submission" date="2019-06" db="EMBL/GenBank/DDBJ databases">
        <title>Sequencing the genomes of 1000 actinobacteria strains.</title>
        <authorList>
            <person name="Klenk H.-P."/>
        </authorList>
    </citation>
    <scope>NUCLEOTIDE SEQUENCE [LARGE SCALE GENOMIC DNA]</scope>
    <source>
        <strain evidence="2 3">DSM 12362</strain>
    </source>
</reference>
<dbReference type="RefSeq" id="WP_141817830.1">
    <property type="nucleotide sequence ID" value="NZ_VFPU01000001.1"/>
</dbReference>
<proteinExistence type="predicted"/>
<evidence type="ECO:0000313" key="3">
    <source>
        <dbReference type="Proteomes" id="UP000315133"/>
    </source>
</evidence>
<dbReference type="InterPro" id="IPR036249">
    <property type="entry name" value="Thioredoxin-like_sf"/>
</dbReference>
<gene>
    <name evidence="2" type="ORF">FB476_1038</name>
</gene>
<feature type="compositionally biased region" description="Basic and acidic residues" evidence="1">
    <location>
        <begin position="1"/>
        <end position="21"/>
    </location>
</feature>
<dbReference type="InterPro" id="IPR009737">
    <property type="entry name" value="Aim32/Apd1-like"/>
</dbReference>
<dbReference type="Pfam" id="PF06999">
    <property type="entry name" value="Suc_Fer-like"/>
    <property type="match status" value="1"/>
</dbReference>
<evidence type="ECO:0000313" key="2">
    <source>
        <dbReference type="EMBL" id="TQM96174.1"/>
    </source>
</evidence>